<dbReference type="eggNOG" id="COG3495">
    <property type="taxonomic scope" value="Bacteria"/>
</dbReference>
<sequence length="153" mass="16717">MTMYKIILLILFISPNLFAKEAISILWDQLAPGPASLSVEANVNLALDGKNVVIPGFVVPLDGQGKKQSKNFLLTPQQGACFHKPPSPPNQLIHVVFDKPIAIPDSEQPLYIVGKLSIKSAQAGFAKTGYYLEGIEAIEYPTQVKTTHSDHQH</sequence>
<dbReference type="HOGENOM" id="CLU_1694321_0_0_6"/>
<name>Q8EBA9_SHEON</name>
<accession>Q8EBA9</accession>
<dbReference type="KEGG" id="son:SO_3621"/>
<dbReference type="PATRIC" id="fig|211586.12.peg.3512"/>
<dbReference type="STRING" id="211586.SO_3621"/>
<reference evidence="1 2" key="4">
    <citation type="journal article" date="2011" name="BMC Genomics">
        <title>Genome-wide protein localization prediction strategies for gram negative bacteria.</title>
        <authorList>
            <person name="Romine M.F."/>
        </authorList>
    </citation>
    <scope>NUCLEOTIDE SEQUENCE [LARGE SCALE GENOMIC DNA]</scope>
    <source>
        <strain evidence="2">ATCC 700550 / JCM 31522 / CIP 106686 / LMG 19005 / NCIMB 14063 / MR-1</strain>
    </source>
</reference>
<proteinExistence type="predicted"/>
<organism evidence="1 2">
    <name type="scientific">Shewanella oneidensis (strain ATCC 700550 / JCM 31522 / CIP 106686 / LMG 19005 / NCIMB 14063 / MR-1)</name>
    <dbReference type="NCBI Taxonomy" id="211586"/>
    <lineage>
        <taxon>Bacteria</taxon>
        <taxon>Pseudomonadati</taxon>
        <taxon>Pseudomonadota</taxon>
        <taxon>Gammaproteobacteria</taxon>
        <taxon>Alteromonadales</taxon>
        <taxon>Shewanellaceae</taxon>
        <taxon>Shewanella</taxon>
    </lineage>
</organism>
<dbReference type="RefSeq" id="WP_011073428.1">
    <property type="nucleotide sequence ID" value="NC_004347.2"/>
</dbReference>
<gene>
    <name evidence="1" type="ordered locus">SO_3621</name>
</gene>
<dbReference type="PaxDb" id="211586-SO_3621"/>
<dbReference type="Gene3D" id="2.40.50.870">
    <property type="entry name" value="Protein of unknown function (DUF3299)"/>
    <property type="match status" value="1"/>
</dbReference>
<dbReference type="BioCyc" id="SONE211586:G1GMP-3373-MONOMER"/>
<dbReference type="AlphaFoldDB" id="Q8EBA9"/>
<dbReference type="OrthoDB" id="9784998at2"/>
<protein>
    <recommendedName>
        <fullName evidence="3">DUF3299 domain-containing protein</fullName>
    </recommendedName>
</protein>
<evidence type="ECO:0000313" key="1">
    <source>
        <dbReference type="EMBL" id="AAN56608.2"/>
    </source>
</evidence>
<keyword evidence="2" id="KW-1185">Reference proteome</keyword>
<dbReference type="EMBL" id="AE014299">
    <property type="protein sequence ID" value="AAN56608.2"/>
    <property type="molecule type" value="Genomic_DNA"/>
</dbReference>
<dbReference type="Proteomes" id="UP000008186">
    <property type="component" value="Chromosome"/>
</dbReference>
<reference evidence="1 2" key="2">
    <citation type="journal article" date="2005" name="Proteomics">
        <title>Global detection and characterization of hypothetical proteins in Shewanella oneidensis MR-1 using LC-MS based proteomics.</title>
        <authorList>
            <person name="Elias D.A."/>
            <person name="Monroe M.E."/>
            <person name="Marshall M.J."/>
            <person name="Romine M.F."/>
            <person name="Belieav A.S."/>
            <person name="Fredrickson J.K."/>
            <person name="Anderson G.A."/>
            <person name="Smith R.D."/>
            <person name="Lipton M.S."/>
        </authorList>
    </citation>
    <scope>NUCLEOTIDE SEQUENCE [LARGE SCALE GENOMIC DNA]</scope>
    <source>
        <strain evidence="2">ATCC 700550 / JCM 31522 / CIP 106686 / LMG 19005 / NCIMB 14063 / MR-1</strain>
    </source>
</reference>
<evidence type="ECO:0008006" key="3">
    <source>
        <dbReference type="Google" id="ProtNLM"/>
    </source>
</evidence>
<dbReference type="InterPro" id="IPR021727">
    <property type="entry name" value="DUF3299"/>
</dbReference>
<reference evidence="1 2" key="1">
    <citation type="journal article" date="2002" name="Nat. Biotechnol.">
        <title>Genome sequence of the dissimilatory metal ion-reducing bacterium Shewanella oneidensis.</title>
        <authorList>
            <person name="Heidelberg J.F."/>
            <person name="Paulsen I.T."/>
            <person name="Nelson K.E."/>
            <person name="Gaidos E.J."/>
            <person name="Nelson W.C."/>
            <person name="Read T.D."/>
            <person name="Eisen J.A."/>
            <person name="Seshadri R."/>
            <person name="Ward N."/>
            <person name="Methe B."/>
            <person name="Clayton R.A."/>
            <person name="Meyer T."/>
            <person name="Tsapin A."/>
            <person name="Scott J."/>
            <person name="Beanan M."/>
            <person name="Brinkac L."/>
            <person name="Daugherty S."/>
            <person name="DeBoy R.T."/>
            <person name="Dodson R.J."/>
            <person name="Durkin A.S."/>
            <person name="Haft D.H."/>
            <person name="Kolonay J.F."/>
            <person name="Madupu R."/>
            <person name="Peterson J.D."/>
            <person name="Umayam L.A."/>
            <person name="White O."/>
            <person name="Wolf A.M."/>
            <person name="Vamathevan J."/>
            <person name="Weidman J."/>
            <person name="Impraim M."/>
            <person name="Lee K."/>
            <person name="Berry K."/>
            <person name="Lee C."/>
            <person name="Mueller J."/>
            <person name="Khouri H."/>
            <person name="Gill J."/>
            <person name="Utterback T.R."/>
            <person name="McDonald L.A."/>
            <person name="Feldblyum T.V."/>
            <person name="Smith H.O."/>
            <person name="Venter J.C."/>
            <person name="Nealson K.H."/>
            <person name="Fraser C.M."/>
        </authorList>
    </citation>
    <scope>NUCLEOTIDE SEQUENCE [LARGE SCALE GENOMIC DNA]</scope>
    <source>
        <strain evidence="2">ATCC 700550 / JCM 31522 / CIP 106686 / LMG 19005 / NCIMB 14063 / MR-1</strain>
    </source>
</reference>
<evidence type="ECO:0000313" key="2">
    <source>
        <dbReference type="Proteomes" id="UP000008186"/>
    </source>
</evidence>
<dbReference type="PhylomeDB" id="Q8EBA9"/>
<dbReference type="Pfam" id="PF11736">
    <property type="entry name" value="DUF3299"/>
    <property type="match status" value="1"/>
</dbReference>
<reference evidence="1 2" key="3">
    <citation type="journal article" date="2008" name="Appl. Environ. Microbiol.">
        <title>Identification of mobile elements and pseudogenes in the Shewanella oneidensis MR-1 genome.</title>
        <authorList>
            <person name="Romine M.F."/>
            <person name="Carlson T.S."/>
            <person name="Norbeck A.D."/>
            <person name="McCue L.A."/>
            <person name="Lipton M.S."/>
        </authorList>
    </citation>
    <scope>NUCLEOTIDE SEQUENCE [LARGE SCALE GENOMIC DNA]</scope>
    <source>
        <strain evidence="2">ATCC 700550 / JCM 31522 / CIP 106686 / LMG 19005 / NCIMB 14063 / MR-1</strain>
    </source>
</reference>